<evidence type="ECO:0000313" key="6">
    <source>
        <dbReference type="EMBL" id="CCB51982.1"/>
    </source>
</evidence>
<feature type="binding site" description="axial binding residue" evidence="4">
    <location>
        <position position="449"/>
    </location>
    <ligand>
        <name>heme</name>
        <dbReference type="ChEBI" id="CHEBI:30413"/>
    </ligand>
    <ligandPart>
        <name>Fe</name>
        <dbReference type="ChEBI" id="CHEBI:18248"/>
    </ligandPart>
</feature>
<dbReference type="InterPro" id="IPR036396">
    <property type="entry name" value="Cyt_P450_sf"/>
</dbReference>
<dbReference type="PRINTS" id="PR00465">
    <property type="entry name" value="EP450IV"/>
</dbReference>
<keyword evidence="2 4" id="KW-0479">Metal-binding</keyword>
<dbReference type="Pfam" id="PF00067">
    <property type="entry name" value="p450"/>
    <property type="match status" value="1"/>
</dbReference>
<comment type="similarity">
    <text evidence="1">Belongs to the cytochrome P450 family.</text>
</comment>
<dbReference type="Proteomes" id="UP000009183">
    <property type="component" value="Chromosome 12"/>
</dbReference>
<dbReference type="Gene3D" id="1.10.630.10">
    <property type="entry name" value="Cytochrome P450"/>
    <property type="match status" value="1"/>
</dbReference>
<organism evidence="6 7">
    <name type="scientific">Vitis vinifera</name>
    <name type="common">Grape</name>
    <dbReference type="NCBI Taxonomy" id="29760"/>
    <lineage>
        <taxon>Eukaryota</taxon>
        <taxon>Viridiplantae</taxon>
        <taxon>Streptophyta</taxon>
        <taxon>Embryophyta</taxon>
        <taxon>Tracheophyta</taxon>
        <taxon>Spermatophyta</taxon>
        <taxon>Magnoliopsida</taxon>
        <taxon>eudicotyledons</taxon>
        <taxon>Gunneridae</taxon>
        <taxon>Pentapetalae</taxon>
        <taxon>rosids</taxon>
        <taxon>Vitales</taxon>
        <taxon>Vitaceae</taxon>
        <taxon>Viteae</taxon>
        <taxon>Vitis</taxon>
    </lineage>
</organism>
<dbReference type="eggNOG" id="ENOG502QQNS">
    <property type="taxonomic scope" value="Eukaryota"/>
</dbReference>
<dbReference type="STRING" id="29760.F6HID6"/>
<dbReference type="OrthoDB" id="2789670at2759"/>
<gene>
    <name evidence="6" type="ordered locus">VIT_12s0059g01060</name>
</gene>
<dbReference type="CDD" id="cd11071">
    <property type="entry name" value="CYP74"/>
    <property type="match status" value="1"/>
</dbReference>
<evidence type="ECO:0000256" key="1">
    <source>
        <dbReference type="ARBA" id="ARBA00010617"/>
    </source>
</evidence>
<dbReference type="SUPFAM" id="SSF48264">
    <property type="entry name" value="Cytochrome P450"/>
    <property type="match status" value="1"/>
</dbReference>
<evidence type="ECO:0000256" key="5">
    <source>
        <dbReference type="SAM" id="MobiDB-lite"/>
    </source>
</evidence>
<reference evidence="7" key="1">
    <citation type="journal article" date="2007" name="Nature">
        <title>The grapevine genome sequence suggests ancestral hexaploidization in major angiosperm phyla.</title>
        <authorList>
            <consortium name="The French-Italian Public Consortium for Grapevine Genome Characterization."/>
            <person name="Jaillon O."/>
            <person name="Aury J.-M."/>
            <person name="Noel B."/>
            <person name="Policriti A."/>
            <person name="Clepet C."/>
            <person name="Casagrande A."/>
            <person name="Choisne N."/>
            <person name="Aubourg S."/>
            <person name="Vitulo N."/>
            <person name="Jubin C."/>
            <person name="Vezzi A."/>
            <person name="Legeai F."/>
            <person name="Hugueney P."/>
            <person name="Dasilva C."/>
            <person name="Horner D."/>
            <person name="Mica E."/>
            <person name="Jublot D."/>
            <person name="Poulain J."/>
            <person name="Bruyere C."/>
            <person name="Billault A."/>
            <person name="Segurens B."/>
            <person name="Gouyvenoux M."/>
            <person name="Ugarte E."/>
            <person name="Cattonaro F."/>
            <person name="Anthouard V."/>
            <person name="Vico V."/>
            <person name="Del Fabbro C."/>
            <person name="Alaux M."/>
            <person name="Di Gaspero G."/>
            <person name="Dumas V."/>
            <person name="Felice N."/>
            <person name="Paillard S."/>
            <person name="Juman I."/>
            <person name="Moroldo M."/>
            <person name="Scalabrin S."/>
            <person name="Canaguier A."/>
            <person name="Le Clainche I."/>
            <person name="Malacrida G."/>
            <person name="Durand E."/>
            <person name="Pesole G."/>
            <person name="Laucou V."/>
            <person name="Chatelet P."/>
            <person name="Merdinoglu D."/>
            <person name="Delledonne M."/>
            <person name="Pezzotti M."/>
            <person name="Lecharny A."/>
            <person name="Scarpelli C."/>
            <person name="Artiguenave F."/>
            <person name="Pe M.E."/>
            <person name="Valle G."/>
            <person name="Morgante M."/>
            <person name="Caboche M."/>
            <person name="Adam-Blondon A.-F."/>
            <person name="Weissenbach J."/>
            <person name="Quetier F."/>
            <person name="Wincker P."/>
        </authorList>
    </citation>
    <scope>NUCLEOTIDE SEQUENCE [LARGE SCALE GENOMIC DNA]</scope>
    <source>
        <strain evidence="7">cv. Pinot noir / PN40024</strain>
    </source>
</reference>
<feature type="region of interest" description="Disordered" evidence="5">
    <location>
        <begin position="1"/>
        <end position="29"/>
    </location>
</feature>
<keyword evidence="7" id="KW-1185">Reference proteome</keyword>
<dbReference type="InterPro" id="IPR002403">
    <property type="entry name" value="Cyt_P450_E_grp-IV"/>
</dbReference>
<sequence>MLSSTVMSVSPGVPTPSSLTPPSPPSSSPVRAIPGSYGWPVLGPIADRLDYFWFQGPETFFRKRIDKYKSTVFRTNVPPSFPFFVGVNPNVIAVLDCKSFSFLFDMDVVEKKNVLVGDFMPSVKYTGDIRVCAYLDTAETQHARVKSFAMDILKRSSSIWASEVVASLDTMWDTIDAGVAKSNSASYIKPLQRFIFHFLTKCLVGADPAVSPEIAESGYVMLDKWVFLQLLPTISVNFLQPLEEIFLHSFAYPFFLVKGDYRKLYDFVEQHGQAVLQRGETEFNLSKEETIHNLLFVLGFNAFGGFTIFFPSLLSALSGKPELQAKLREEVRSKIKPGTNLTFESVKDLELVHSVVYETLRLNPPVPLQYARARKDFQLSSHDSVFEIKKGDLLCGFQKVAMTDPKIFDDPETFVPDRFTKEKGRELLNYLFWSNGPQTGSPSDRNKQCAAKDYVTMTAVLFVTHMFQRYDSVTASGSSITAVEKAN</sequence>
<evidence type="ECO:0008006" key="8">
    <source>
        <dbReference type="Google" id="ProtNLM"/>
    </source>
</evidence>
<protein>
    <recommendedName>
        <fullName evidence="8">Fatty acid hydroperoxide lyase, chloroplastic</fullName>
    </recommendedName>
</protein>
<dbReference type="PaxDb" id="29760-VIT_12s0059g01060.t01"/>
<name>A0A1S6Y1L5_VITVI</name>
<proteinExistence type="inferred from homology"/>
<keyword evidence="4" id="KW-0349">Heme</keyword>
<evidence type="ECO:0000313" key="7">
    <source>
        <dbReference type="Proteomes" id="UP000009183"/>
    </source>
</evidence>
<evidence type="ECO:0000256" key="3">
    <source>
        <dbReference type="ARBA" id="ARBA00023004"/>
    </source>
</evidence>
<dbReference type="PANTHER" id="PTHR24286">
    <property type="entry name" value="CYTOCHROME P450 26"/>
    <property type="match status" value="1"/>
</dbReference>
<dbReference type="PANTHER" id="PTHR24286:SF49">
    <property type="entry name" value="INACTIVE LINOLENATE HYDROPEROXIDE LYASE-RELATED"/>
    <property type="match status" value="1"/>
</dbReference>
<dbReference type="HOGENOM" id="CLU_045757_0_0_1"/>
<accession>A0A1S6Y1L5</accession>
<feature type="compositionally biased region" description="Low complexity" evidence="5">
    <location>
        <begin position="1"/>
        <end position="18"/>
    </location>
</feature>
<keyword evidence="3 4" id="KW-0408">Iron</keyword>
<dbReference type="InterPro" id="IPR001128">
    <property type="entry name" value="Cyt_P450"/>
</dbReference>
<comment type="cofactor">
    <cofactor evidence="4">
        <name>heme</name>
        <dbReference type="ChEBI" id="CHEBI:30413"/>
    </cofactor>
</comment>
<dbReference type="EMBL" id="FN595765">
    <property type="protein sequence ID" value="CCB51982.1"/>
    <property type="molecule type" value="Genomic_DNA"/>
</dbReference>
<evidence type="ECO:0000256" key="4">
    <source>
        <dbReference type="PIRSR" id="PIRSR602403-1"/>
    </source>
</evidence>
<evidence type="ECO:0000256" key="2">
    <source>
        <dbReference type="ARBA" id="ARBA00022723"/>
    </source>
</evidence>